<keyword evidence="1" id="KW-0472">Membrane</keyword>
<dbReference type="OrthoDB" id="1904516at2759"/>
<dbReference type="RefSeq" id="XP_016469980.1">
    <property type="nucleotide sequence ID" value="XM_016614494.1"/>
</dbReference>
<dbReference type="AlphaFoldDB" id="A0A1S4A063"/>
<name>A0A1S4A063_TOBAC</name>
<gene>
    <name evidence="2" type="primary">LOC107792293</name>
</gene>
<reference evidence="2" key="1">
    <citation type="submission" date="2025-08" db="UniProtKB">
        <authorList>
            <consortium name="RefSeq"/>
        </authorList>
    </citation>
    <scope>IDENTIFICATION</scope>
</reference>
<organism evidence="2">
    <name type="scientific">Nicotiana tabacum</name>
    <name type="common">Common tobacco</name>
    <dbReference type="NCBI Taxonomy" id="4097"/>
    <lineage>
        <taxon>Eukaryota</taxon>
        <taxon>Viridiplantae</taxon>
        <taxon>Streptophyta</taxon>
        <taxon>Embryophyta</taxon>
        <taxon>Tracheophyta</taxon>
        <taxon>Spermatophyta</taxon>
        <taxon>Magnoliopsida</taxon>
        <taxon>eudicotyledons</taxon>
        <taxon>Gunneridae</taxon>
        <taxon>Pentapetalae</taxon>
        <taxon>asterids</taxon>
        <taxon>lamiids</taxon>
        <taxon>Solanales</taxon>
        <taxon>Solanaceae</taxon>
        <taxon>Nicotianoideae</taxon>
        <taxon>Nicotianeae</taxon>
        <taxon>Nicotiana</taxon>
    </lineage>
</organism>
<sequence>MAFVKGSQITDAVSVVNKCLGRMEHGKIGSSLNWMLKKLLSICYMCARENGTHNPTKLKPAKPWDWRISSHGKVLLLPIMHLMILWALVVFQYAS</sequence>
<protein>
    <submittedName>
        <fullName evidence="2">Uncharacterized protein isoform X2</fullName>
    </submittedName>
</protein>
<keyword evidence="1" id="KW-1133">Transmembrane helix</keyword>
<feature type="transmembrane region" description="Helical" evidence="1">
    <location>
        <begin position="74"/>
        <end position="94"/>
    </location>
</feature>
<keyword evidence="1" id="KW-0812">Transmembrane</keyword>
<evidence type="ECO:0000256" key="1">
    <source>
        <dbReference type="SAM" id="Phobius"/>
    </source>
</evidence>
<evidence type="ECO:0000313" key="2">
    <source>
        <dbReference type="RefSeq" id="XP_016469980.1"/>
    </source>
</evidence>
<proteinExistence type="predicted"/>
<accession>A0A1S4A063</accession>